<dbReference type="SUPFAM" id="SSF52047">
    <property type="entry name" value="RNI-like"/>
    <property type="match status" value="1"/>
</dbReference>
<dbReference type="InterPro" id="IPR032675">
    <property type="entry name" value="LRR_dom_sf"/>
</dbReference>
<gene>
    <name evidence="1" type="ORF">RCL2_001707800</name>
</gene>
<dbReference type="AlphaFoldDB" id="A0A8H3QSH1"/>
<protein>
    <recommendedName>
        <fullName evidence="3">F-box domain-containing protein</fullName>
    </recommendedName>
</protein>
<evidence type="ECO:0000313" key="2">
    <source>
        <dbReference type="Proteomes" id="UP000615446"/>
    </source>
</evidence>
<dbReference type="OrthoDB" id="2320852at2759"/>
<dbReference type="EMBL" id="BLAL01000194">
    <property type="protein sequence ID" value="GES90216.1"/>
    <property type="molecule type" value="Genomic_DNA"/>
</dbReference>
<organism evidence="1 2">
    <name type="scientific">Rhizophagus clarus</name>
    <dbReference type="NCBI Taxonomy" id="94130"/>
    <lineage>
        <taxon>Eukaryota</taxon>
        <taxon>Fungi</taxon>
        <taxon>Fungi incertae sedis</taxon>
        <taxon>Mucoromycota</taxon>
        <taxon>Glomeromycotina</taxon>
        <taxon>Glomeromycetes</taxon>
        <taxon>Glomerales</taxon>
        <taxon>Glomeraceae</taxon>
        <taxon>Rhizophagus</taxon>
    </lineage>
</organism>
<dbReference type="Proteomes" id="UP000615446">
    <property type="component" value="Unassembled WGS sequence"/>
</dbReference>
<proteinExistence type="predicted"/>
<name>A0A8H3QSH1_9GLOM</name>
<evidence type="ECO:0008006" key="3">
    <source>
        <dbReference type="Google" id="ProtNLM"/>
    </source>
</evidence>
<sequence>MEKLNTDCLTLIFNELRKDKKSLYSCILVNKEWFYLVIPILWEQLPCLFNAERLVNTILSCLPASSKQLLVDNDIKLPSSIFSKSPTFNYVSLCKSLHASIMHDIKFLIFKEEIFKEKNLVNVNHLGRTDLLEQEIYKLFISQCKNIKELEWSTFQPLLSFPRALTCFSQLHSLIIDLYYVNSDNLYEMAQICIDLNKLKIYNCSKKVPGLSSLIDAQRNLKSISFDIHRDLSSVSSYIKDEELSKILAKKGSTITTLYLYCSDIIITFSFLTSLINLKDLSINVEDNYETNEELRKYLVNSNFPDLQYLEINFHLSCFNELAMLIKKSKGNILRVFIYTFNKTAENSGMLLEAISNHCPKIEYIGTYLRPKDLIYMKSLLMNCRNLISLSLDNLNETDNIGDELLDILTKYSPKSLTHISISGHWKYSIVSFKKFLESYRERKSLELCITVDDLDNHHVTSEHINIFKEYYDEGIVVNSELLGIMFSY</sequence>
<accession>A0A8H3QSH1</accession>
<dbReference type="Gene3D" id="3.80.10.10">
    <property type="entry name" value="Ribonuclease Inhibitor"/>
    <property type="match status" value="1"/>
</dbReference>
<comment type="caution">
    <text evidence="1">The sequence shown here is derived from an EMBL/GenBank/DDBJ whole genome shotgun (WGS) entry which is preliminary data.</text>
</comment>
<reference evidence="1" key="1">
    <citation type="submission" date="2019-10" db="EMBL/GenBank/DDBJ databases">
        <title>Conservation and host-specific expression of non-tandemly repeated heterogenous ribosome RNA gene in arbuscular mycorrhizal fungi.</title>
        <authorList>
            <person name="Maeda T."/>
            <person name="Kobayashi Y."/>
            <person name="Nakagawa T."/>
            <person name="Ezawa T."/>
            <person name="Yamaguchi K."/>
            <person name="Bino T."/>
            <person name="Nishimoto Y."/>
            <person name="Shigenobu S."/>
            <person name="Kawaguchi M."/>
        </authorList>
    </citation>
    <scope>NUCLEOTIDE SEQUENCE</scope>
    <source>
        <strain evidence="1">HR1</strain>
    </source>
</reference>
<evidence type="ECO:0000313" key="1">
    <source>
        <dbReference type="EMBL" id="GES90216.1"/>
    </source>
</evidence>